<dbReference type="Proteomes" id="UP001470230">
    <property type="component" value="Unassembled WGS sequence"/>
</dbReference>
<reference evidence="1 2" key="1">
    <citation type="submission" date="2024-04" db="EMBL/GenBank/DDBJ databases">
        <title>Tritrichomonas musculus Genome.</title>
        <authorList>
            <person name="Alves-Ferreira E."/>
            <person name="Grigg M."/>
            <person name="Lorenzi H."/>
            <person name="Galac M."/>
        </authorList>
    </citation>
    <scope>NUCLEOTIDE SEQUENCE [LARGE SCALE GENOMIC DNA]</scope>
    <source>
        <strain evidence="1 2">EAF2021</strain>
    </source>
</reference>
<evidence type="ECO:0000313" key="2">
    <source>
        <dbReference type="Proteomes" id="UP001470230"/>
    </source>
</evidence>
<protein>
    <submittedName>
        <fullName evidence="1">Uncharacterized protein</fullName>
    </submittedName>
</protein>
<organism evidence="1 2">
    <name type="scientific">Tritrichomonas musculus</name>
    <dbReference type="NCBI Taxonomy" id="1915356"/>
    <lineage>
        <taxon>Eukaryota</taxon>
        <taxon>Metamonada</taxon>
        <taxon>Parabasalia</taxon>
        <taxon>Tritrichomonadida</taxon>
        <taxon>Tritrichomonadidae</taxon>
        <taxon>Tritrichomonas</taxon>
    </lineage>
</organism>
<evidence type="ECO:0000313" key="1">
    <source>
        <dbReference type="EMBL" id="KAK8895590.1"/>
    </source>
</evidence>
<gene>
    <name evidence="1" type="ORF">M9Y10_024060</name>
</gene>
<dbReference type="EMBL" id="JAPFFF010000003">
    <property type="protein sequence ID" value="KAK8895590.1"/>
    <property type="molecule type" value="Genomic_DNA"/>
</dbReference>
<sequence length="100" mass="11550">MTLSSSFSLTFVQIRSVSFSILNSISNSFYITFDNIKKSFIILTTQSEYFYNFPYVIYFYSPKYVSTNAFINIQQQKGLTGEKLIGIVCGSTSIFLLYYF</sequence>
<proteinExistence type="predicted"/>
<name>A0ABR2KWX6_9EUKA</name>
<comment type="caution">
    <text evidence="1">The sequence shown here is derived from an EMBL/GenBank/DDBJ whole genome shotgun (WGS) entry which is preliminary data.</text>
</comment>
<accession>A0ABR2KWX6</accession>
<keyword evidence="2" id="KW-1185">Reference proteome</keyword>